<dbReference type="GO" id="GO:0016757">
    <property type="term" value="F:glycosyltransferase activity"/>
    <property type="evidence" value="ECO:0007669"/>
    <property type="project" value="UniProtKB-KW"/>
</dbReference>
<dbReference type="InterPro" id="IPR028098">
    <property type="entry name" value="Glyco_trans_4-like_N"/>
</dbReference>
<proteinExistence type="predicted"/>
<dbReference type="GO" id="GO:0009103">
    <property type="term" value="P:lipopolysaccharide biosynthetic process"/>
    <property type="evidence" value="ECO:0007669"/>
    <property type="project" value="TreeGrafter"/>
</dbReference>
<dbReference type="CDD" id="cd03809">
    <property type="entry name" value="GT4_MtfB-like"/>
    <property type="match status" value="1"/>
</dbReference>
<dbReference type="PATRIC" id="fig|908809.3.peg.601"/>
<evidence type="ECO:0000313" key="5">
    <source>
        <dbReference type="Proteomes" id="UP000052015"/>
    </source>
</evidence>
<evidence type="ECO:0000259" key="2">
    <source>
        <dbReference type="Pfam" id="PF00534"/>
    </source>
</evidence>
<evidence type="ECO:0000313" key="4">
    <source>
        <dbReference type="EMBL" id="KRQ87793.1"/>
    </source>
</evidence>
<feature type="domain" description="Glycosyltransferase subfamily 4-like N-terminal" evidence="3">
    <location>
        <begin position="97"/>
        <end position="166"/>
    </location>
</feature>
<comment type="caution">
    <text evidence="4">The sequence shown here is derived from an EMBL/GenBank/DDBJ whole genome shotgun (WGS) entry which is preliminary data.</text>
</comment>
<dbReference type="PANTHER" id="PTHR46401">
    <property type="entry name" value="GLYCOSYLTRANSFERASE WBBK-RELATED"/>
    <property type="match status" value="1"/>
</dbReference>
<dbReference type="AlphaFoldDB" id="A0A0R3JW82"/>
<dbReference type="PANTHER" id="PTHR46401:SF2">
    <property type="entry name" value="GLYCOSYLTRANSFERASE WBBK-RELATED"/>
    <property type="match status" value="1"/>
</dbReference>
<dbReference type="Pfam" id="PF13439">
    <property type="entry name" value="Glyco_transf_4"/>
    <property type="match status" value="1"/>
</dbReference>
<feature type="domain" description="Glycosyl transferase family 1" evidence="2">
    <location>
        <begin position="192"/>
        <end position="348"/>
    </location>
</feature>
<name>A0A0R3JW82_CALMK</name>
<dbReference type="OrthoDB" id="9797829at2"/>
<dbReference type="EC" id="2.4.1.301" evidence="4"/>
<dbReference type="EMBL" id="LKHP01000002">
    <property type="protein sequence ID" value="KRQ87793.1"/>
    <property type="molecule type" value="Genomic_DNA"/>
</dbReference>
<dbReference type="STRING" id="908809.ABG79_00598"/>
<sequence length="367" mass="42374">MRIAIDARGYNWYAGTGIGTYVQNLLKYMLSIDKQNEYLLYWHGDNYIDLMDKNVTACITSKRHHRFFEEYFIPSSLENKKIDIYLLPQNGMGIPIEKKCKIITTIHDLIPYVMPETVGKGYLKKFISQMPRVIENSDCIITVSNYSKKDILRFFDIDEDKVKVIYLAAEKYFVPLDKEYSRNYLSEKYNIQDNFLLYLGGFSPRKNVDSLFYAYSKLLKNLSSDIKLVIIGQSRDDKARLEKLSQELNIQNRVIFTGYVPYEDLPYFYNSCTIFVYPSLYEGFGLPPLEAMSCKVPVIASNQTSIPEIVGDAALLINPYDIGELANSIELLLSCPALQAEYSLKGYERSKNFSWEKTAKETLVTFT</sequence>
<reference evidence="4 5" key="1">
    <citation type="submission" date="2015-09" db="EMBL/GenBank/DDBJ databases">
        <title>Draft genome sequence of a Caloramator mitchellensis, a moderate thermophile from the Great Artesian Basin of Australia.</title>
        <authorList>
            <person name="Patel B.K."/>
        </authorList>
    </citation>
    <scope>NUCLEOTIDE SEQUENCE [LARGE SCALE GENOMIC DNA]</scope>
    <source>
        <strain evidence="4 5">VF08</strain>
    </source>
</reference>
<organism evidence="4 5">
    <name type="scientific">Caloramator mitchellensis</name>
    <dbReference type="NCBI Taxonomy" id="908809"/>
    <lineage>
        <taxon>Bacteria</taxon>
        <taxon>Bacillati</taxon>
        <taxon>Bacillota</taxon>
        <taxon>Clostridia</taxon>
        <taxon>Eubacteriales</taxon>
        <taxon>Clostridiaceae</taxon>
        <taxon>Caloramator</taxon>
    </lineage>
</organism>
<dbReference type="Pfam" id="PF00534">
    <property type="entry name" value="Glycos_transf_1"/>
    <property type="match status" value="1"/>
</dbReference>
<dbReference type="RefSeq" id="WP_057976954.1">
    <property type="nucleotide sequence ID" value="NZ_LKHP01000002.1"/>
</dbReference>
<gene>
    <name evidence="4" type="primary">kanE_1</name>
    <name evidence="4" type="ORF">ABG79_00598</name>
</gene>
<keyword evidence="1 4" id="KW-0808">Transferase</keyword>
<accession>A0A0R3JW82</accession>
<evidence type="ECO:0000259" key="3">
    <source>
        <dbReference type="Pfam" id="PF13439"/>
    </source>
</evidence>
<dbReference type="FunFam" id="3.40.50.2000:FF:000119">
    <property type="entry name" value="Glycosyl transferase group 1"/>
    <property type="match status" value="1"/>
</dbReference>
<keyword evidence="5" id="KW-1185">Reference proteome</keyword>
<dbReference type="InterPro" id="IPR001296">
    <property type="entry name" value="Glyco_trans_1"/>
</dbReference>
<protein>
    <submittedName>
        <fullName evidence="4">Alpha-D-kanosaminyltransferase</fullName>
        <ecNumber evidence="4">2.4.1.301</ecNumber>
    </submittedName>
</protein>
<dbReference type="Gene3D" id="3.40.50.2000">
    <property type="entry name" value="Glycogen Phosphorylase B"/>
    <property type="match status" value="2"/>
</dbReference>
<dbReference type="SUPFAM" id="SSF53756">
    <property type="entry name" value="UDP-Glycosyltransferase/glycogen phosphorylase"/>
    <property type="match status" value="1"/>
</dbReference>
<keyword evidence="4" id="KW-0328">Glycosyltransferase</keyword>
<evidence type="ECO:0000256" key="1">
    <source>
        <dbReference type="ARBA" id="ARBA00022679"/>
    </source>
</evidence>
<dbReference type="Proteomes" id="UP000052015">
    <property type="component" value="Unassembled WGS sequence"/>
</dbReference>